<evidence type="ECO:0000256" key="3">
    <source>
        <dbReference type="ARBA" id="ARBA00022650"/>
    </source>
</evidence>
<evidence type="ECO:0000256" key="5">
    <source>
        <dbReference type="ARBA" id="ARBA00022741"/>
    </source>
</evidence>
<evidence type="ECO:0000313" key="10">
    <source>
        <dbReference type="EMBL" id="TXD34351.1"/>
    </source>
</evidence>
<keyword evidence="3 8" id="KW-0641">Proline biosynthesis</keyword>
<dbReference type="PROSITE" id="PS50890">
    <property type="entry name" value="PUA"/>
    <property type="match status" value="1"/>
</dbReference>
<evidence type="ECO:0000256" key="7">
    <source>
        <dbReference type="ARBA" id="ARBA00022840"/>
    </source>
</evidence>
<dbReference type="PIRSF" id="PIRSF000729">
    <property type="entry name" value="GK"/>
    <property type="match status" value="1"/>
</dbReference>
<keyword evidence="2 8" id="KW-0028">Amino-acid biosynthesis</keyword>
<dbReference type="NCBIfam" id="TIGR01027">
    <property type="entry name" value="proB"/>
    <property type="match status" value="1"/>
</dbReference>
<keyword evidence="7 8" id="KW-0067">ATP-binding</keyword>
<dbReference type="GO" id="GO:0003723">
    <property type="term" value="F:RNA binding"/>
    <property type="evidence" value="ECO:0007669"/>
    <property type="project" value="InterPro"/>
</dbReference>
<feature type="binding site" evidence="8">
    <location>
        <position position="69"/>
    </location>
    <ligand>
        <name>ATP</name>
        <dbReference type="ChEBI" id="CHEBI:30616"/>
    </ligand>
</feature>
<dbReference type="InterPro" id="IPR011529">
    <property type="entry name" value="Glu_5kinase"/>
</dbReference>
<feature type="domain" description="PUA" evidence="9">
    <location>
        <begin position="340"/>
        <end position="423"/>
    </location>
</feature>
<dbReference type="FunFam" id="3.40.1160.10:FF:000006">
    <property type="entry name" value="Glutamate 5-kinase"/>
    <property type="match status" value="1"/>
</dbReference>
<keyword evidence="1 8" id="KW-0963">Cytoplasm</keyword>
<proteinExistence type="inferred from homology"/>
<evidence type="ECO:0000256" key="6">
    <source>
        <dbReference type="ARBA" id="ARBA00022777"/>
    </source>
</evidence>
<sequence>MRCALRLPRAEHRLTFWPVSASFAGLKPGSTNASPPASLRLAPGWPLRMRSKRMSKRSRITEAGHVVVKIGSAIFMREGGRVDRRTFAALVDDLDRLMSAGVRVTVVTSGAVALGRQALGVAPGPCAVAELQAFAALGQSRLMQMWEAEFGHYDRHVAQVLLGRQDMADRGRYLNARSALETLHAFGAVPIINENDTVATEELTFGDNDQLAAMCAALLGADLLVLLSDVEGLLEVEEGEDGERRFGARVEEIALDDPRVDQWAGPPASGVGRGGMVSKIMAARIAARADTPTVIAPGKRPGVLAALWAQEPVGTFFDPGQGGAVRARKRWIDHGARAQGRIVCDAGAMRALRERGASLLPIGVTKVEGNFEAGSLVELIGPEGEVFARGLVSYSAAQIRAIAGLRSEAIEEATGSTVIDVIVHRDNLVLT</sequence>
<comment type="similarity">
    <text evidence="8">Belongs to the glutamate 5-kinase family.</text>
</comment>
<name>A0A5C6XAP6_9DELT</name>
<dbReference type="OrthoDB" id="9804434at2"/>
<comment type="catalytic activity">
    <reaction evidence="8">
        <text>L-glutamate + ATP = L-glutamyl 5-phosphate + ADP</text>
        <dbReference type="Rhea" id="RHEA:14877"/>
        <dbReference type="ChEBI" id="CHEBI:29985"/>
        <dbReference type="ChEBI" id="CHEBI:30616"/>
        <dbReference type="ChEBI" id="CHEBI:58274"/>
        <dbReference type="ChEBI" id="CHEBI:456216"/>
        <dbReference type="EC" id="2.7.2.11"/>
    </reaction>
</comment>
<feature type="binding site" evidence="8">
    <location>
        <position position="109"/>
    </location>
    <ligand>
        <name>substrate</name>
    </ligand>
</feature>
<dbReference type="InterPro" id="IPR015947">
    <property type="entry name" value="PUA-like_sf"/>
</dbReference>
<comment type="caution">
    <text evidence="8">Lacks conserved residue(s) required for the propagation of feature annotation.</text>
</comment>
<dbReference type="SUPFAM" id="SSF53633">
    <property type="entry name" value="Carbamate kinase-like"/>
    <property type="match status" value="1"/>
</dbReference>
<dbReference type="EMBL" id="VOSL01000055">
    <property type="protein sequence ID" value="TXD34351.1"/>
    <property type="molecule type" value="Genomic_DNA"/>
</dbReference>
<dbReference type="EC" id="2.7.2.11" evidence="8"/>
<dbReference type="InterPro" id="IPR036974">
    <property type="entry name" value="PUA_sf"/>
</dbReference>
<reference evidence="10 11" key="1">
    <citation type="submission" date="2019-08" db="EMBL/GenBank/DDBJ databases">
        <title>Bradymonadales sp. TMQ2.</title>
        <authorList>
            <person name="Liang Q."/>
        </authorList>
    </citation>
    <scope>NUCLEOTIDE SEQUENCE [LARGE SCALE GENOMIC DNA]</scope>
    <source>
        <strain evidence="10 11">TMQ2</strain>
    </source>
</reference>
<evidence type="ECO:0000313" key="11">
    <source>
        <dbReference type="Proteomes" id="UP000321046"/>
    </source>
</evidence>
<dbReference type="CDD" id="cd21157">
    <property type="entry name" value="PUA_G5K"/>
    <property type="match status" value="1"/>
</dbReference>
<dbReference type="InterPro" id="IPR001048">
    <property type="entry name" value="Asp/Glu/Uridylate_kinase"/>
</dbReference>
<dbReference type="InterPro" id="IPR002478">
    <property type="entry name" value="PUA"/>
</dbReference>
<evidence type="ECO:0000256" key="1">
    <source>
        <dbReference type="ARBA" id="ARBA00022490"/>
    </source>
</evidence>
<dbReference type="Gene3D" id="2.30.130.10">
    <property type="entry name" value="PUA domain"/>
    <property type="match status" value="1"/>
</dbReference>
<evidence type="ECO:0000256" key="2">
    <source>
        <dbReference type="ARBA" id="ARBA00022605"/>
    </source>
</evidence>
<keyword evidence="6 8" id="KW-0418">Kinase</keyword>
<dbReference type="PANTHER" id="PTHR43654:SF1">
    <property type="entry name" value="ISOPENTENYL PHOSPHATE KINASE"/>
    <property type="match status" value="1"/>
</dbReference>
<keyword evidence="5 8" id="KW-0547">Nucleotide-binding</keyword>
<comment type="function">
    <text evidence="8">Catalyzes the transfer of a phosphate group to glutamate to form L-glutamate 5-phosphate.</text>
</comment>
<dbReference type="InterPro" id="IPR036393">
    <property type="entry name" value="AceGlu_kinase-like_sf"/>
</dbReference>
<evidence type="ECO:0000256" key="8">
    <source>
        <dbReference type="HAMAP-Rule" id="MF_00456"/>
    </source>
</evidence>
<evidence type="ECO:0000259" key="9">
    <source>
        <dbReference type="SMART" id="SM00359"/>
    </source>
</evidence>
<protein>
    <recommendedName>
        <fullName evidence="8">Glutamate 5-kinase</fullName>
        <ecNumber evidence="8">2.7.2.11</ecNumber>
    </recommendedName>
    <alternativeName>
        <fullName evidence="8">Gamma-glutamyl kinase</fullName>
        <shortName evidence="8">GK</shortName>
    </alternativeName>
</protein>
<dbReference type="SUPFAM" id="SSF88697">
    <property type="entry name" value="PUA domain-like"/>
    <property type="match status" value="1"/>
</dbReference>
<dbReference type="Pfam" id="PF01472">
    <property type="entry name" value="PUA"/>
    <property type="match status" value="1"/>
</dbReference>
<feature type="binding site" evidence="8">
    <location>
        <begin position="228"/>
        <end position="229"/>
    </location>
    <ligand>
        <name>ATP</name>
        <dbReference type="ChEBI" id="CHEBI:30616"/>
    </ligand>
</feature>
<feature type="binding site" evidence="8">
    <location>
        <position position="196"/>
    </location>
    <ligand>
        <name>substrate</name>
    </ligand>
</feature>
<dbReference type="UniPathway" id="UPA00098">
    <property type="reaction ID" value="UER00359"/>
</dbReference>
<comment type="caution">
    <text evidence="10">The sequence shown here is derived from an EMBL/GenBank/DDBJ whole genome shotgun (WGS) entry which is preliminary data.</text>
</comment>
<dbReference type="InterPro" id="IPR019797">
    <property type="entry name" value="Glutamate_5-kinase_CS"/>
</dbReference>
<dbReference type="GO" id="GO:0005829">
    <property type="term" value="C:cytosol"/>
    <property type="evidence" value="ECO:0007669"/>
    <property type="project" value="TreeGrafter"/>
</dbReference>
<dbReference type="PROSITE" id="PS00902">
    <property type="entry name" value="GLUTAMATE_5_KINASE"/>
    <property type="match status" value="1"/>
</dbReference>
<dbReference type="AlphaFoldDB" id="A0A5C6XAP6"/>
<dbReference type="Pfam" id="PF00696">
    <property type="entry name" value="AA_kinase"/>
    <property type="match status" value="1"/>
</dbReference>
<dbReference type="GO" id="GO:0055129">
    <property type="term" value="P:L-proline biosynthetic process"/>
    <property type="evidence" value="ECO:0007669"/>
    <property type="project" value="UniProtKB-UniRule"/>
</dbReference>
<dbReference type="Gene3D" id="3.40.1160.10">
    <property type="entry name" value="Acetylglutamate kinase-like"/>
    <property type="match status" value="1"/>
</dbReference>
<dbReference type="GO" id="GO:0005524">
    <property type="term" value="F:ATP binding"/>
    <property type="evidence" value="ECO:0007669"/>
    <property type="project" value="UniProtKB-KW"/>
</dbReference>
<dbReference type="GO" id="GO:0004349">
    <property type="term" value="F:glutamate 5-kinase activity"/>
    <property type="evidence" value="ECO:0007669"/>
    <property type="project" value="UniProtKB-UniRule"/>
</dbReference>
<dbReference type="PRINTS" id="PR00474">
    <property type="entry name" value="GLU5KINASE"/>
</dbReference>
<organism evidence="10 11">
    <name type="scientific">Lujinxingia vulgaris</name>
    <dbReference type="NCBI Taxonomy" id="2600176"/>
    <lineage>
        <taxon>Bacteria</taxon>
        <taxon>Deltaproteobacteria</taxon>
        <taxon>Bradymonadales</taxon>
        <taxon>Lujinxingiaceae</taxon>
        <taxon>Lujinxingia</taxon>
    </lineage>
</organism>
<dbReference type="SMART" id="SM00359">
    <property type="entry name" value="PUA"/>
    <property type="match status" value="1"/>
</dbReference>
<comment type="pathway">
    <text evidence="8">Amino-acid biosynthesis; L-proline biosynthesis; L-glutamate 5-semialdehyde from L-glutamate: step 1/2.</text>
</comment>
<dbReference type="Proteomes" id="UP000321046">
    <property type="component" value="Unassembled WGS sequence"/>
</dbReference>
<gene>
    <name evidence="8 10" type="primary">proB</name>
    <name evidence="10" type="ORF">FRC96_14225</name>
</gene>
<feature type="binding site" evidence="8">
    <location>
        <position position="208"/>
    </location>
    <ligand>
        <name>substrate</name>
    </ligand>
</feature>
<dbReference type="InterPro" id="IPR005715">
    <property type="entry name" value="Glu_5kinase/COase_Synthase"/>
</dbReference>
<dbReference type="PANTHER" id="PTHR43654">
    <property type="entry name" value="GLUTAMATE 5-KINASE"/>
    <property type="match status" value="1"/>
</dbReference>
<accession>A0A5C6XAP6</accession>
<dbReference type="HAMAP" id="MF_00456">
    <property type="entry name" value="ProB"/>
    <property type="match status" value="1"/>
</dbReference>
<comment type="subcellular location">
    <subcellularLocation>
        <location evidence="8">Cytoplasm</location>
    </subcellularLocation>
</comment>
<evidence type="ECO:0000256" key="4">
    <source>
        <dbReference type="ARBA" id="ARBA00022679"/>
    </source>
</evidence>
<keyword evidence="4 8" id="KW-0808">Transferase</keyword>
<dbReference type="InterPro" id="IPR001057">
    <property type="entry name" value="Glu/AcGlu_kinase"/>
</dbReference>